<dbReference type="Pfam" id="PF01368">
    <property type="entry name" value="DHH"/>
    <property type="match status" value="1"/>
</dbReference>
<dbReference type="SUPFAM" id="SSF64182">
    <property type="entry name" value="DHH phosphoesterases"/>
    <property type="match status" value="1"/>
</dbReference>
<dbReference type="InterPro" id="IPR003156">
    <property type="entry name" value="DHHA1_dom"/>
</dbReference>
<evidence type="ECO:0000259" key="2">
    <source>
        <dbReference type="Pfam" id="PF02272"/>
    </source>
</evidence>
<dbReference type="Pfam" id="PF02272">
    <property type="entry name" value="DHHA1"/>
    <property type="match status" value="1"/>
</dbReference>
<reference evidence="3 4" key="1">
    <citation type="journal article" date="2015" name="Genome Announc.">
        <title>Expanding the biotechnology potential of lactobacilli through comparative genomics of 213 strains and associated genera.</title>
        <authorList>
            <person name="Sun Z."/>
            <person name="Harris H.M."/>
            <person name="McCann A."/>
            <person name="Guo C."/>
            <person name="Argimon S."/>
            <person name="Zhang W."/>
            <person name="Yang X."/>
            <person name="Jeffery I.B."/>
            <person name="Cooney J.C."/>
            <person name="Kagawa T.F."/>
            <person name="Liu W."/>
            <person name="Song Y."/>
            <person name="Salvetti E."/>
            <person name="Wrobel A."/>
            <person name="Rasinkangas P."/>
            <person name="Parkhill J."/>
            <person name="Rea M.C."/>
            <person name="O'Sullivan O."/>
            <person name="Ritari J."/>
            <person name="Douillard F.P."/>
            <person name="Paul Ross R."/>
            <person name="Yang R."/>
            <person name="Briner A.E."/>
            <person name="Felis G.E."/>
            <person name="de Vos W.M."/>
            <person name="Barrangou R."/>
            <person name="Klaenhammer T.R."/>
            <person name="Caufield P.W."/>
            <person name="Cui Y."/>
            <person name="Zhang H."/>
            <person name="O'Toole P.W."/>
        </authorList>
    </citation>
    <scope>NUCLEOTIDE SEQUENCE [LARGE SCALE GENOMIC DNA]</scope>
    <source>
        <strain evidence="3 4">DSM 15836</strain>
    </source>
</reference>
<feature type="domain" description="DDH" evidence="1">
    <location>
        <begin position="30"/>
        <end position="167"/>
    </location>
</feature>
<keyword evidence="4" id="KW-1185">Reference proteome</keyword>
<dbReference type="InterPro" id="IPR038763">
    <property type="entry name" value="DHH_sf"/>
</dbReference>
<dbReference type="InterPro" id="IPR051319">
    <property type="entry name" value="Oligoribo/pAp-PDE_c-di-AMP_PDE"/>
</dbReference>
<dbReference type="PANTHER" id="PTHR47618">
    <property type="entry name" value="BIFUNCTIONAL OLIGORIBONUCLEASE AND PAP PHOSPHATASE NRNA"/>
    <property type="match status" value="1"/>
</dbReference>
<evidence type="ECO:0000313" key="4">
    <source>
        <dbReference type="Proteomes" id="UP000051217"/>
    </source>
</evidence>
<gene>
    <name evidence="3" type="ORF">FC65_GL000230</name>
</gene>
<proteinExistence type="predicted"/>
<dbReference type="Gene3D" id="3.10.310.30">
    <property type="match status" value="1"/>
</dbReference>
<dbReference type="InterPro" id="IPR001667">
    <property type="entry name" value="DDH_dom"/>
</dbReference>
<dbReference type="PANTHER" id="PTHR47618:SF1">
    <property type="entry name" value="BIFUNCTIONAL OLIGORIBONUCLEASE AND PAP PHOSPHATASE NRNA"/>
    <property type="match status" value="1"/>
</dbReference>
<dbReference type="EMBL" id="AZFI01000117">
    <property type="protein sequence ID" value="KRM25850.1"/>
    <property type="molecule type" value="Genomic_DNA"/>
</dbReference>
<accession>A0ABR5PJU3</accession>
<sequence>MTFQEIKNYKEFFMSIQEKIIEQIEKYEMIIIHRHQRPDPDAIGSQCGLATIIRESFPDKKVFQVGSKANGLAWIAEEQEIEDKEYEKALVIVVDTANTPRVDDSRYTKGKMLIKIDHHPNDDAFGDLSWVVPGASSTSELVYDLTEASHGKMQLSKKAARMLYAGIVGDTGRFMYDATTPHTMRVAAGLMETGFDAAEINRQLDDIAPAVARLSAYVWENMQITEHNAAYIVLTTDILEKFELGDAGTAGIVPLLGKVSTVKCWTIFVQQKDGSYRLRIRSKKPIINELAKEYGGGGHPLASGAMIKDDSSIKEFVDKLDQIAAGDIGEDNDK</sequence>
<evidence type="ECO:0000313" key="3">
    <source>
        <dbReference type="EMBL" id="KRM25850.1"/>
    </source>
</evidence>
<name>A0ABR5PJU3_9LACO</name>
<organism evidence="3 4">
    <name type="scientific">Ligilactobacillus acidipiscis DSM 15836</name>
    <dbReference type="NCBI Taxonomy" id="1423716"/>
    <lineage>
        <taxon>Bacteria</taxon>
        <taxon>Bacillati</taxon>
        <taxon>Bacillota</taxon>
        <taxon>Bacilli</taxon>
        <taxon>Lactobacillales</taxon>
        <taxon>Lactobacillaceae</taxon>
        <taxon>Ligilactobacillus</taxon>
    </lineage>
</organism>
<dbReference type="Gene3D" id="3.90.1640.10">
    <property type="entry name" value="inorganic pyrophosphatase (n-terminal core)"/>
    <property type="match status" value="1"/>
</dbReference>
<protein>
    <submittedName>
        <fullName evidence="3">Phosphoesterase, DHH family protein</fullName>
    </submittedName>
</protein>
<dbReference type="Proteomes" id="UP000051217">
    <property type="component" value="Unassembled WGS sequence"/>
</dbReference>
<comment type="caution">
    <text evidence="3">The sequence shown here is derived from an EMBL/GenBank/DDBJ whole genome shotgun (WGS) entry which is preliminary data.</text>
</comment>
<evidence type="ECO:0000259" key="1">
    <source>
        <dbReference type="Pfam" id="PF01368"/>
    </source>
</evidence>
<feature type="domain" description="DHHA1" evidence="2">
    <location>
        <begin position="252"/>
        <end position="324"/>
    </location>
</feature>